<comment type="caution">
    <text evidence="1">The sequence shown here is derived from an EMBL/GenBank/DDBJ whole genome shotgun (WGS) entry which is preliminary data.</text>
</comment>
<name>A0AAV4S456_CAEEX</name>
<dbReference type="AlphaFoldDB" id="A0AAV4S456"/>
<reference evidence="1 2" key="1">
    <citation type="submission" date="2021-06" db="EMBL/GenBank/DDBJ databases">
        <title>Caerostris extrusa draft genome.</title>
        <authorList>
            <person name="Kono N."/>
            <person name="Arakawa K."/>
        </authorList>
    </citation>
    <scope>NUCLEOTIDE SEQUENCE [LARGE SCALE GENOMIC DNA]</scope>
</reference>
<dbReference type="Proteomes" id="UP001054945">
    <property type="component" value="Unassembled WGS sequence"/>
</dbReference>
<sequence length="101" mass="11653">MHAYDMSTFLSSQIGLYAYKVSHLHRKHEKVRSKKNQTCVIRFVSLNNMDVVNTTNTKYRSGFLKSFAVVSYRLASRGWVKDRGEWGGLRLAACHDWVINA</sequence>
<accession>A0AAV4S456</accession>
<organism evidence="1 2">
    <name type="scientific">Caerostris extrusa</name>
    <name type="common">Bark spider</name>
    <name type="synonym">Caerostris bankana</name>
    <dbReference type="NCBI Taxonomy" id="172846"/>
    <lineage>
        <taxon>Eukaryota</taxon>
        <taxon>Metazoa</taxon>
        <taxon>Ecdysozoa</taxon>
        <taxon>Arthropoda</taxon>
        <taxon>Chelicerata</taxon>
        <taxon>Arachnida</taxon>
        <taxon>Araneae</taxon>
        <taxon>Araneomorphae</taxon>
        <taxon>Entelegynae</taxon>
        <taxon>Araneoidea</taxon>
        <taxon>Araneidae</taxon>
        <taxon>Caerostris</taxon>
    </lineage>
</organism>
<dbReference type="EMBL" id="BPLR01008943">
    <property type="protein sequence ID" value="GIY28420.1"/>
    <property type="molecule type" value="Genomic_DNA"/>
</dbReference>
<keyword evidence="2" id="KW-1185">Reference proteome</keyword>
<evidence type="ECO:0000313" key="2">
    <source>
        <dbReference type="Proteomes" id="UP001054945"/>
    </source>
</evidence>
<proteinExistence type="predicted"/>
<protein>
    <submittedName>
        <fullName evidence="1">Uncharacterized protein</fullName>
    </submittedName>
</protein>
<evidence type="ECO:0000313" key="1">
    <source>
        <dbReference type="EMBL" id="GIY28420.1"/>
    </source>
</evidence>
<gene>
    <name evidence="1" type="ORF">CEXT_377781</name>
</gene>